<dbReference type="AlphaFoldDB" id="A0A067XR84"/>
<evidence type="ECO:0000313" key="3">
    <source>
        <dbReference type="EMBL" id="AGT45829.1"/>
    </source>
</evidence>
<evidence type="ECO:0000256" key="1">
    <source>
        <dbReference type="SAM" id="MobiDB-lite"/>
    </source>
</evidence>
<dbReference type="InterPro" id="IPR027383">
    <property type="entry name" value="Znf_put"/>
</dbReference>
<reference evidence="3" key="1">
    <citation type="submission" date="2013-03" db="EMBL/GenBank/DDBJ databases">
        <authorList>
            <person name="Tan H."/>
            <person name="Mooij M.J."/>
            <person name="Barret M."/>
            <person name="O'Gara F."/>
        </authorList>
    </citation>
    <scope>NUCLEOTIDE SEQUENCE</scope>
</reference>
<sequence length="211" mass="23921">MKVECPEVENILGLYVEGGLGETQSALVRAHLSTCEACALLALEMEFTISLCKEFPELEPPPRLIERVLQETIGPRQSLSWMEYLRELFRPLYASPRFATGACLAAISFSIVMNALGVNFGEVRWSEITPRNVVDGLNRTVNVAYDNSMRRLNDLKILYQLQSKIEELRTDDREPEKPSETEPKTKERLQQNSATEHRIALRVLVNSAVKL</sequence>
<proteinExistence type="predicted"/>
<feature type="region of interest" description="Disordered" evidence="1">
    <location>
        <begin position="168"/>
        <end position="194"/>
    </location>
</feature>
<dbReference type="Gene3D" id="1.10.10.1320">
    <property type="entry name" value="Anti-sigma factor, zinc-finger domain"/>
    <property type="match status" value="1"/>
</dbReference>
<organism evidence="3">
    <name type="scientific">uncultured marine bacterium PPT_M2</name>
    <dbReference type="NCBI Taxonomy" id="1381397"/>
    <lineage>
        <taxon>Bacteria</taxon>
        <taxon>environmental samples</taxon>
    </lineage>
</organism>
<protein>
    <recommendedName>
        <fullName evidence="2">Putative zinc-finger domain-containing protein</fullName>
    </recommendedName>
</protein>
<gene>
    <name evidence="3" type="ORF">PPT_M2_21</name>
</gene>
<name>A0A067XR84_9BACT</name>
<dbReference type="EMBL" id="KC770996">
    <property type="protein sequence ID" value="AGT45829.1"/>
    <property type="molecule type" value="Genomic_DNA"/>
</dbReference>
<dbReference type="InterPro" id="IPR041916">
    <property type="entry name" value="Anti_sigma_zinc_sf"/>
</dbReference>
<feature type="domain" description="Putative zinc-finger" evidence="2">
    <location>
        <begin position="5"/>
        <end position="39"/>
    </location>
</feature>
<evidence type="ECO:0000259" key="2">
    <source>
        <dbReference type="Pfam" id="PF13490"/>
    </source>
</evidence>
<dbReference type="Pfam" id="PF13490">
    <property type="entry name" value="zf-HC2"/>
    <property type="match status" value="1"/>
</dbReference>
<accession>A0A067XR84</accession>